<dbReference type="EMBL" id="JACIJK010000001">
    <property type="protein sequence ID" value="MBB5713640.1"/>
    <property type="molecule type" value="Genomic_DNA"/>
</dbReference>
<accession>A0A7W9BAI3</accession>
<feature type="chain" id="PRO_5031397723" description="Alginate export domain-containing protein" evidence="1">
    <location>
        <begin position="29"/>
        <end position="465"/>
    </location>
</feature>
<feature type="domain" description="Alginate export" evidence="2">
    <location>
        <begin position="45"/>
        <end position="448"/>
    </location>
</feature>
<evidence type="ECO:0000256" key="1">
    <source>
        <dbReference type="SAM" id="SignalP"/>
    </source>
</evidence>
<comment type="caution">
    <text evidence="3">The sequence shown here is derived from an EMBL/GenBank/DDBJ whole genome shotgun (WGS) entry which is preliminary data.</text>
</comment>
<sequence>MLRFVISGRLAAPFFCATALAMALPTHAAAEENPLHAALGAPDALDIHLQIRSRSEAIEGQFRPTAARNDFLQSFRTILTAEYRAGPIRIGGELRDARGYAYAQNSSAGVSEIDAVEPLQAYVALDLANLGGKGATGRLTAGRYTLNLGSGRLVAAPDFPNMITSYTGALFDWKSAAKDRLVAFWGMPSLRFPNDADGLRNERVELDRARSAVQFFGTSYQRTKLGPISAEAYVFRLVEHDSPAQLTRDRKLVTIGGRLFRSPAKGKLDFEIEAAHQTGRSHATTAANDTTDLDVDADTVHAEVGTKFQSSWTPRVVVVFDYASGDDRDAGRYTRFDQLYGAPRSDFGPGGLFGLVNRSNVISGGARVEVAPTSKLDAAVFGRELWLASRTDAFANSGVRDRLGRQGDFAGTQLEARVRYWIQPNRYRIESGTALLFKGDFLNRAANAQPSGDTHYFYLDLSAFF</sequence>
<keyword evidence="1" id="KW-0732">Signal</keyword>
<dbReference type="InterPro" id="IPR053728">
    <property type="entry name" value="Alginate_Permeability_Chnl"/>
</dbReference>
<gene>
    <name evidence="3" type="ORF">FHS94_000459</name>
</gene>
<dbReference type="Proteomes" id="UP000546200">
    <property type="component" value="Unassembled WGS sequence"/>
</dbReference>
<evidence type="ECO:0000259" key="2">
    <source>
        <dbReference type="Pfam" id="PF13372"/>
    </source>
</evidence>
<proteinExistence type="predicted"/>
<organism evidence="3 4">
    <name type="scientific">Sphingomonas aerophila</name>
    <dbReference type="NCBI Taxonomy" id="1344948"/>
    <lineage>
        <taxon>Bacteria</taxon>
        <taxon>Pseudomonadati</taxon>
        <taxon>Pseudomonadota</taxon>
        <taxon>Alphaproteobacteria</taxon>
        <taxon>Sphingomonadales</taxon>
        <taxon>Sphingomonadaceae</taxon>
        <taxon>Sphingomonas</taxon>
    </lineage>
</organism>
<dbReference type="AlphaFoldDB" id="A0A7W9BAI3"/>
<feature type="signal peptide" evidence="1">
    <location>
        <begin position="1"/>
        <end position="28"/>
    </location>
</feature>
<reference evidence="3 4" key="1">
    <citation type="submission" date="2020-08" db="EMBL/GenBank/DDBJ databases">
        <title>Genomic Encyclopedia of Type Strains, Phase IV (KMG-IV): sequencing the most valuable type-strain genomes for metagenomic binning, comparative biology and taxonomic classification.</title>
        <authorList>
            <person name="Goeker M."/>
        </authorList>
    </citation>
    <scope>NUCLEOTIDE SEQUENCE [LARGE SCALE GENOMIC DNA]</scope>
    <source>
        <strain evidence="3 4">DSM 100044</strain>
    </source>
</reference>
<name>A0A7W9BAI3_9SPHN</name>
<protein>
    <recommendedName>
        <fullName evidence="2">Alginate export domain-containing protein</fullName>
    </recommendedName>
</protein>
<dbReference type="Pfam" id="PF13372">
    <property type="entry name" value="Alginate_exp"/>
    <property type="match status" value="1"/>
</dbReference>
<evidence type="ECO:0000313" key="4">
    <source>
        <dbReference type="Proteomes" id="UP000546200"/>
    </source>
</evidence>
<keyword evidence="4" id="KW-1185">Reference proteome</keyword>
<dbReference type="InterPro" id="IPR025388">
    <property type="entry name" value="Alginate_export_dom"/>
</dbReference>
<dbReference type="Gene3D" id="2.40.160.100">
    <property type="match status" value="1"/>
</dbReference>
<evidence type="ECO:0000313" key="3">
    <source>
        <dbReference type="EMBL" id="MBB5713640.1"/>
    </source>
</evidence>